<protein>
    <submittedName>
        <fullName evidence="4">V/A-type H+-transporting ATPase subunit C</fullName>
    </submittedName>
</protein>
<organism evidence="4 5">
    <name type="scientific">Clostridium amylolyticum</name>
    <dbReference type="NCBI Taxonomy" id="1121298"/>
    <lineage>
        <taxon>Bacteria</taxon>
        <taxon>Bacillati</taxon>
        <taxon>Bacillota</taxon>
        <taxon>Clostridia</taxon>
        <taxon>Eubacteriales</taxon>
        <taxon>Clostridiaceae</taxon>
        <taxon>Clostridium</taxon>
    </lineage>
</organism>
<name>A0A1M6MPE0_9CLOT</name>
<dbReference type="AlphaFoldDB" id="A0A1M6MPE0"/>
<dbReference type="InterPro" id="IPR050873">
    <property type="entry name" value="V-ATPase_V0D/AC39_subunit"/>
</dbReference>
<dbReference type="SUPFAM" id="SSF103486">
    <property type="entry name" value="V-type ATP synthase subunit C"/>
    <property type="match status" value="1"/>
</dbReference>
<dbReference type="Pfam" id="PF01992">
    <property type="entry name" value="vATP-synt_AC39"/>
    <property type="match status" value="1"/>
</dbReference>
<evidence type="ECO:0000256" key="3">
    <source>
        <dbReference type="ARBA" id="ARBA00023065"/>
    </source>
</evidence>
<keyword evidence="2" id="KW-0813">Transport</keyword>
<dbReference type="Gene3D" id="1.20.1690.10">
    <property type="entry name" value="V-type ATP synthase subunit C domain"/>
    <property type="match status" value="2"/>
</dbReference>
<dbReference type="Proteomes" id="UP000184080">
    <property type="component" value="Unassembled WGS sequence"/>
</dbReference>
<keyword evidence="5" id="KW-1185">Reference proteome</keyword>
<evidence type="ECO:0000256" key="2">
    <source>
        <dbReference type="ARBA" id="ARBA00022448"/>
    </source>
</evidence>
<dbReference type="InterPro" id="IPR044911">
    <property type="entry name" value="V-type_ATPase_csu/dsu_dom_3"/>
</dbReference>
<evidence type="ECO:0000256" key="1">
    <source>
        <dbReference type="ARBA" id="ARBA00006709"/>
    </source>
</evidence>
<dbReference type="NCBIfam" id="NF002266">
    <property type="entry name" value="PRK01198.1-2"/>
    <property type="match status" value="1"/>
</dbReference>
<evidence type="ECO:0000313" key="5">
    <source>
        <dbReference type="Proteomes" id="UP000184080"/>
    </source>
</evidence>
<keyword evidence="3" id="KW-0406">Ion transport</keyword>
<reference evidence="4 5" key="1">
    <citation type="submission" date="2016-11" db="EMBL/GenBank/DDBJ databases">
        <authorList>
            <person name="Jaros S."/>
            <person name="Januszkiewicz K."/>
            <person name="Wedrychowicz H."/>
        </authorList>
    </citation>
    <scope>NUCLEOTIDE SEQUENCE [LARGE SCALE GENOMIC DNA]</scope>
    <source>
        <strain evidence="4 5">DSM 21864</strain>
    </source>
</reference>
<dbReference type="Gene3D" id="1.10.132.50">
    <property type="entry name" value="ATP synthase (C/AC39) subunit, domain 3"/>
    <property type="match status" value="1"/>
</dbReference>
<proteinExistence type="inferred from homology"/>
<accession>A0A1M6MPE0</accession>
<dbReference type="InterPro" id="IPR035067">
    <property type="entry name" value="V-type_ATPase_csu/dsu"/>
</dbReference>
<dbReference type="PANTHER" id="PTHR38682:SF1">
    <property type="entry name" value="V-TYPE ATP SYNTHASE SUBUNIT C"/>
    <property type="match status" value="1"/>
</dbReference>
<comment type="similarity">
    <text evidence="1">Belongs to the V-ATPase V0D/AC39 subunit family.</text>
</comment>
<sequence length="333" mass="38913">MDKMMFNQVIPRLRVLETRLLDKSKLDRMVDSDTPLEALKVLQESEYSIHLNNVKRPEDYEVMLSSELKRVYDMFYQMIPVKSVVDFMSLKYDYHNLKVIIKGKILGIDLSNLLISVGSIDVNKLKYYIESEYYRDLNPIMRRAVESTLEDYAATSDPQNIDIILDRYLFEHMHQLVKAMDDKSMEKYLETLIDLTNIKTLLRVKSQNKSRDFFNETLISGGNLDNERLNNLYADSAENLAGRLSFTDYDSILRTGIEEYLRTGSLGSLEKNMDNFIINFMKKAKYITFGVEPVIAYIYAKENEIKLIRIIMVGKLNNVPPEVIRERLRDNYA</sequence>
<dbReference type="GO" id="GO:0046961">
    <property type="term" value="F:proton-transporting ATPase activity, rotational mechanism"/>
    <property type="evidence" value="ECO:0007669"/>
    <property type="project" value="InterPro"/>
</dbReference>
<dbReference type="STRING" id="1121298.SAMN05444401_4057"/>
<dbReference type="PANTHER" id="PTHR38682">
    <property type="entry name" value="V-TYPE ATP SYNTHASE SUBUNIT C"/>
    <property type="match status" value="1"/>
</dbReference>
<dbReference type="RefSeq" id="WP_073011172.1">
    <property type="nucleotide sequence ID" value="NZ_FQZO01000009.1"/>
</dbReference>
<gene>
    <name evidence="4" type="ORF">SAMN05444401_4057</name>
</gene>
<dbReference type="InterPro" id="IPR002843">
    <property type="entry name" value="ATPase_V0-cplx_csu/dsu"/>
</dbReference>
<evidence type="ECO:0000313" key="4">
    <source>
        <dbReference type="EMBL" id="SHJ85289.1"/>
    </source>
</evidence>
<dbReference type="EMBL" id="FQZO01000009">
    <property type="protein sequence ID" value="SHJ85289.1"/>
    <property type="molecule type" value="Genomic_DNA"/>
</dbReference>
<dbReference type="OrthoDB" id="1653at2"/>
<dbReference type="InterPro" id="IPR036079">
    <property type="entry name" value="ATPase_csu/dsu_sf"/>
</dbReference>